<accession>A0A6M3LP47</accession>
<protein>
    <submittedName>
        <fullName evidence="1">Uncharacterized protein</fullName>
    </submittedName>
</protein>
<gene>
    <name evidence="1" type="ORF">MM415B05025_0005</name>
</gene>
<proteinExistence type="predicted"/>
<dbReference type="AlphaFoldDB" id="A0A6M3LP47"/>
<name>A0A6M3LP47_9ZZZZ</name>
<organism evidence="1">
    <name type="scientific">viral metagenome</name>
    <dbReference type="NCBI Taxonomy" id="1070528"/>
    <lineage>
        <taxon>unclassified sequences</taxon>
        <taxon>metagenomes</taxon>
        <taxon>organismal metagenomes</taxon>
    </lineage>
</organism>
<dbReference type="EMBL" id="MT143360">
    <property type="protein sequence ID" value="QJA95979.1"/>
    <property type="molecule type" value="Genomic_DNA"/>
</dbReference>
<reference evidence="1" key="1">
    <citation type="submission" date="2020-03" db="EMBL/GenBank/DDBJ databases">
        <title>The deep terrestrial virosphere.</title>
        <authorList>
            <person name="Holmfeldt K."/>
            <person name="Nilsson E."/>
            <person name="Simone D."/>
            <person name="Lopez-Fernandez M."/>
            <person name="Wu X."/>
            <person name="de Brujin I."/>
            <person name="Lundin D."/>
            <person name="Andersson A."/>
            <person name="Bertilsson S."/>
            <person name="Dopson M."/>
        </authorList>
    </citation>
    <scope>NUCLEOTIDE SEQUENCE</scope>
    <source>
        <strain evidence="1">MM415B05025</strain>
    </source>
</reference>
<evidence type="ECO:0000313" key="1">
    <source>
        <dbReference type="EMBL" id="QJA95979.1"/>
    </source>
</evidence>
<sequence>MDRAILLVAAMRYIPQIDQPIVCPIPVDVIDFLDRPPAMGKQPDDAVGIVMLPCHPDLKVSIELHVSRNCVFLDAITRRLAPSQDAKLVHGQPRDQKGI</sequence>